<evidence type="ECO:0000313" key="3">
    <source>
        <dbReference type="Proteomes" id="UP001597185"/>
    </source>
</evidence>
<keyword evidence="3" id="KW-1185">Reference proteome</keyword>
<dbReference type="RefSeq" id="WP_256418030.1">
    <property type="nucleotide sequence ID" value="NZ_JANHDL010000004.1"/>
</dbReference>
<dbReference type="AlphaFoldDB" id="A0ABD6BYF4"/>
<evidence type="ECO:0000313" key="2">
    <source>
        <dbReference type="EMBL" id="MFD1570104.1"/>
    </source>
</evidence>
<accession>A0ABD6BYF4</accession>
<proteinExistence type="predicted"/>
<feature type="region of interest" description="Disordered" evidence="1">
    <location>
        <begin position="148"/>
        <end position="189"/>
    </location>
</feature>
<reference evidence="2 3" key="1">
    <citation type="journal article" date="2019" name="Int. J. Syst. Evol. Microbiol.">
        <title>The Global Catalogue of Microorganisms (GCM) 10K type strain sequencing project: providing services to taxonomists for standard genome sequencing and annotation.</title>
        <authorList>
            <consortium name="The Broad Institute Genomics Platform"/>
            <consortium name="The Broad Institute Genome Sequencing Center for Infectious Disease"/>
            <person name="Wu L."/>
            <person name="Ma J."/>
        </authorList>
    </citation>
    <scope>NUCLEOTIDE SEQUENCE [LARGE SCALE GENOMIC DNA]</scope>
    <source>
        <strain evidence="2 3">CGMCC 1.12689</strain>
    </source>
</reference>
<gene>
    <name evidence="2" type="ORF">ACFR9T_05820</name>
</gene>
<comment type="caution">
    <text evidence="2">The sequence shown here is derived from an EMBL/GenBank/DDBJ whole genome shotgun (WGS) entry which is preliminary data.</text>
</comment>
<feature type="compositionally biased region" description="Basic and acidic residues" evidence="1">
    <location>
        <begin position="1"/>
        <end position="18"/>
    </location>
</feature>
<name>A0ABD6BYF4_9EURY</name>
<feature type="compositionally biased region" description="Acidic residues" evidence="1">
    <location>
        <begin position="180"/>
        <end position="189"/>
    </location>
</feature>
<feature type="region of interest" description="Disordered" evidence="1">
    <location>
        <begin position="1"/>
        <end position="27"/>
    </location>
</feature>
<protein>
    <submittedName>
        <fullName evidence="2">Uncharacterized protein</fullName>
    </submittedName>
</protein>
<organism evidence="2 3">
    <name type="scientific">Halorubrum laminariae</name>
    <dbReference type="NCBI Taxonomy" id="1433523"/>
    <lineage>
        <taxon>Archaea</taxon>
        <taxon>Methanobacteriati</taxon>
        <taxon>Methanobacteriota</taxon>
        <taxon>Stenosarchaea group</taxon>
        <taxon>Halobacteria</taxon>
        <taxon>Halobacteriales</taxon>
        <taxon>Haloferacaceae</taxon>
        <taxon>Halorubrum</taxon>
    </lineage>
</organism>
<dbReference type="EMBL" id="JBHUDB010000002">
    <property type="protein sequence ID" value="MFD1570104.1"/>
    <property type="molecule type" value="Genomic_DNA"/>
</dbReference>
<dbReference type="Proteomes" id="UP001597185">
    <property type="component" value="Unassembled WGS sequence"/>
</dbReference>
<evidence type="ECO:0000256" key="1">
    <source>
        <dbReference type="SAM" id="MobiDB-lite"/>
    </source>
</evidence>
<sequence length="189" mass="21163">MKTDTATYDRIHHTDGPKHQNPMTDDSPETTFTLNVRHEGYHADQFTPHTQINRFYLVGSGTPSAEQLVEAYLHAIADAVIYDKHSLSDALLSGIIADSGNPLDIEVVDKETYTEHEAAETFDLYIWDYREATLERGRSHVPAITDPTKEELIDAAQTLDEEHERPTTASDSQEPLDGFDTSDADLDFA</sequence>